<evidence type="ECO:0000256" key="6">
    <source>
        <dbReference type="ARBA" id="ARBA00022989"/>
    </source>
</evidence>
<feature type="transmembrane region" description="Helical" evidence="8">
    <location>
        <begin position="322"/>
        <end position="340"/>
    </location>
</feature>
<evidence type="ECO:0000256" key="3">
    <source>
        <dbReference type="ARBA" id="ARBA00022676"/>
    </source>
</evidence>
<dbReference type="EMBL" id="JBHSWV010000615">
    <property type="protein sequence ID" value="MFC6768742.1"/>
    <property type="molecule type" value="Genomic_DNA"/>
</dbReference>
<protein>
    <submittedName>
        <fullName evidence="10">Glycosyltransferase family 39 protein</fullName>
        <ecNumber evidence="10">2.4.-.-</ecNumber>
    </submittedName>
</protein>
<organism evidence="10 11">
    <name type="scientific">Natrinema soli</name>
    <dbReference type="NCBI Taxonomy" id="1930624"/>
    <lineage>
        <taxon>Archaea</taxon>
        <taxon>Methanobacteriati</taxon>
        <taxon>Methanobacteriota</taxon>
        <taxon>Stenosarchaea group</taxon>
        <taxon>Halobacteria</taxon>
        <taxon>Halobacteriales</taxon>
        <taxon>Natrialbaceae</taxon>
        <taxon>Natrinema</taxon>
    </lineage>
</organism>
<keyword evidence="2" id="KW-1003">Cell membrane</keyword>
<feature type="transmembrane region" description="Helical" evidence="8">
    <location>
        <begin position="147"/>
        <end position="163"/>
    </location>
</feature>
<evidence type="ECO:0000259" key="9">
    <source>
        <dbReference type="Pfam" id="PF13231"/>
    </source>
</evidence>
<proteinExistence type="predicted"/>
<dbReference type="RefSeq" id="WP_273741482.1">
    <property type="nucleotide sequence ID" value="NZ_JAQIVI010000615.1"/>
</dbReference>
<dbReference type="PANTHER" id="PTHR33908:SF11">
    <property type="entry name" value="MEMBRANE PROTEIN"/>
    <property type="match status" value="1"/>
</dbReference>
<comment type="caution">
    <text evidence="10">The sequence shown here is derived from an EMBL/GenBank/DDBJ whole genome shotgun (WGS) entry which is preliminary data.</text>
</comment>
<name>A0ABD5SV13_9EURY</name>
<keyword evidence="5 8" id="KW-0812">Transmembrane</keyword>
<dbReference type="Proteomes" id="UP001596383">
    <property type="component" value="Unassembled WGS sequence"/>
</dbReference>
<keyword evidence="3 10" id="KW-0328">Glycosyltransferase</keyword>
<dbReference type="Pfam" id="PF13231">
    <property type="entry name" value="PMT_2"/>
    <property type="match status" value="1"/>
</dbReference>
<evidence type="ECO:0000256" key="8">
    <source>
        <dbReference type="SAM" id="Phobius"/>
    </source>
</evidence>
<evidence type="ECO:0000313" key="10">
    <source>
        <dbReference type="EMBL" id="MFC6768742.1"/>
    </source>
</evidence>
<keyword evidence="7 8" id="KW-0472">Membrane</keyword>
<evidence type="ECO:0000256" key="5">
    <source>
        <dbReference type="ARBA" id="ARBA00022692"/>
    </source>
</evidence>
<keyword evidence="6 8" id="KW-1133">Transmembrane helix</keyword>
<evidence type="ECO:0000313" key="11">
    <source>
        <dbReference type="Proteomes" id="UP001596383"/>
    </source>
</evidence>
<keyword evidence="4 10" id="KW-0808">Transferase</keyword>
<dbReference type="AlphaFoldDB" id="A0ABD5SV13"/>
<reference evidence="10 11" key="1">
    <citation type="journal article" date="2019" name="Int. J. Syst. Evol. Microbiol.">
        <title>The Global Catalogue of Microorganisms (GCM) 10K type strain sequencing project: providing services to taxonomists for standard genome sequencing and annotation.</title>
        <authorList>
            <consortium name="The Broad Institute Genomics Platform"/>
            <consortium name="The Broad Institute Genome Sequencing Center for Infectious Disease"/>
            <person name="Wu L."/>
            <person name="Ma J."/>
        </authorList>
    </citation>
    <scope>NUCLEOTIDE SEQUENCE [LARGE SCALE GENOMIC DNA]</scope>
    <source>
        <strain evidence="10 11">LMG 29247</strain>
    </source>
</reference>
<evidence type="ECO:0000256" key="7">
    <source>
        <dbReference type="ARBA" id="ARBA00023136"/>
    </source>
</evidence>
<accession>A0ABD5SV13</accession>
<dbReference type="GO" id="GO:0016757">
    <property type="term" value="F:glycosyltransferase activity"/>
    <property type="evidence" value="ECO:0007669"/>
    <property type="project" value="UniProtKB-KW"/>
</dbReference>
<evidence type="ECO:0000256" key="4">
    <source>
        <dbReference type="ARBA" id="ARBA00022679"/>
    </source>
</evidence>
<feature type="transmembrane region" description="Helical" evidence="8">
    <location>
        <begin position="282"/>
        <end position="302"/>
    </location>
</feature>
<dbReference type="InterPro" id="IPR050297">
    <property type="entry name" value="LipidA_mod_glycosyltrf_83"/>
</dbReference>
<dbReference type="EC" id="2.4.-.-" evidence="10"/>
<feature type="transmembrane region" description="Helical" evidence="8">
    <location>
        <begin position="20"/>
        <end position="39"/>
    </location>
</feature>
<gene>
    <name evidence="10" type="ORF">ACFQE6_28140</name>
</gene>
<dbReference type="InterPro" id="IPR038731">
    <property type="entry name" value="RgtA/B/C-like"/>
</dbReference>
<keyword evidence="11" id="KW-1185">Reference proteome</keyword>
<feature type="transmembrane region" description="Helical" evidence="8">
    <location>
        <begin position="352"/>
        <end position="372"/>
    </location>
</feature>
<feature type="domain" description="Glycosyltransferase RgtA/B/C/D-like" evidence="9">
    <location>
        <begin position="75"/>
        <end position="241"/>
    </location>
</feature>
<evidence type="ECO:0000256" key="2">
    <source>
        <dbReference type="ARBA" id="ARBA00022475"/>
    </source>
</evidence>
<dbReference type="GO" id="GO:0008610">
    <property type="term" value="P:lipid biosynthetic process"/>
    <property type="evidence" value="ECO:0007669"/>
    <property type="project" value="UniProtKB-ARBA"/>
</dbReference>
<evidence type="ECO:0000256" key="1">
    <source>
        <dbReference type="ARBA" id="ARBA00004651"/>
    </source>
</evidence>
<dbReference type="GO" id="GO:0005886">
    <property type="term" value="C:plasma membrane"/>
    <property type="evidence" value="ECO:0007669"/>
    <property type="project" value="UniProtKB-SubCell"/>
</dbReference>
<dbReference type="PANTHER" id="PTHR33908">
    <property type="entry name" value="MANNOSYLTRANSFERASE YKCB-RELATED"/>
    <property type="match status" value="1"/>
</dbReference>
<feature type="transmembrane region" description="Helical" evidence="8">
    <location>
        <begin position="183"/>
        <end position="206"/>
    </location>
</feature>
<feature type="transmembrane region" description="Helical" evidence="8">
    <location>
        <begin position="226"/>
        <end position="242"/>
    </location>
</feature>
<feature type="transmembrane region" description="Helical" evidence="8">
    <location>
        <begin position="124"/>
        <end position="141"/>
    </location>
</feature>
<comment type="subcellular location">
    <subcellularLocation>
        <location evidence="1">Cell membrane</location>
        <topology evidence="1">Multi-pass membrane protein</topology>
    </subcellularLocation>
</comment>
<feature type="transmembrane region" description="Helical" evidence="8">
    <location>
        <begin position="378"/>
        <end position="396"/>
    </location>
</feature>
<feature type="transmembrane region" description="Helical" evidence="8">
    <location>
        <begin position="95"/>
        <end position="115"/>
    </location>
</feature>
<sequence>MSLPSTTETDGGRYRDRSLAGVPIELYPITLLAAALRLFGLASESYWVDEVVSVTTVTSNTAPELLLNVPGNDPHPPLYYLLLSGWTAVFGTSELATRLLSALVGIATVVVLYWAGRQLFDREVGTIAAVFVAVSPFHVWYSQEVRMYNLLALLTALSFYWFVRMQTERPADETGVRNDIGYVISTVLLGYTHVFGLFAILAQNAYVFSRYLVRIVPRSRLTVRRWIALEGITALLLAPWLVKLFRRTMAARGGETSNVSWIPLPTAETVRETFAAYLGGHLFGESFPLLVTLVAVSCLVLALSSDSETASETDRQDEPINAVYVVVLWFVVPILVPIALSHVVTPIFVDRYSIGASLAFFLLIAKGVQTFSRPSLRYVVVGVLLVGLVAPLPTYYQDDQKEQWREAAADVESNVDGDDVVLVSRPFTERTFGYYYDRSVAPTVRIPPDASDDEIREAVDGHDDVWLVLSYTSSSTNQRILEAVEDRSDYRGPVEVNRYNGIVVVRLERTSDDG</sequence>